<feature type="coiled-coil region" evidence="4">
    <location>
        <begin position="450"/>
        <end position="760"/>
    </location>
</feature>
<dbReference type="InterPro" id="IPR000237">
    <property type="entry name" value="GRIP_dom"/>
</dbReference>
<dbReference type="GO" id="GO:0031267">
    <property type="term" value="F:small GTPase binding"/>
    <property type="evidence" value="ECO:0007669"/>
    <property type="project" value="TreeGrafter"/>
</dbReference>
<dbReference type="Proteomes" id="UP001372834">
    <property type="component" value="Unassembled WGS sequence"/>
</dbReference>
<evidence type="ECO:0000256" key="1">
    <source>
        <dbReference type="ARBA" id="ARBA00004555"/>
    </source>
</evidence>
<feature type="coiled-coil region" evidence="4">
    <location>
        <begin position="44"/>
        <end position="168"/>
    </location>
</feature>
<evidence type="ECO:0000256" key="4">
    <source>
        <dbReference type="SAM" id="Coils"/>
    </source>
</evidence>
<dbReference type="GO" id="GO:0005794">
    <property type="term" value="C:Golgi apparatus"/>
    <property type="evidence" value="ECO:0007669"/>
    <property type="project" value="UniProtKB-SubCell"/>
</dbReference>
<evidence type="ECO:0000256" key="2">
    <source>
        <dbReference type="ARBA" id="ARBA00023034"/>
    </source>
</evidence>
<feature type="coiled-coil region" evidence="4">
    <location>
        <begin position="218"/>
        <end position="301"/>
    </location>
</feature>
<evidence type="ECO:0000313" key="7">
    <source>
        <dbReference type="Proteomes" id="UP001372834"/>
    </source>
</evidence>
<proteinExistence type="predicted"/>
<comment type="subcellular location">
    <subcellularLocation>
        <location evidence="1">Golgi apparatus</location>
    </subcellularLocation>
</comment>
<dbReference type="PANTHER" id="PTHR18921:SF2">
    <property type="entry name" value="THYROID RECEPTOR-INTERACTING PROTEIN 11"/>
    <property type="match status" value="1"/>
</dbReference>
<name>A0AAN8NVC2_POLSC</name>
<dbReference type="Pfam" id="PF10375">
    <property type="entry name" value="GRAB"/>
    <property type="match status" value="1"/>
</dbReference>
<dbReference type="InterPro" id="IPR019459">
    <property type="entry name" value="GRAB"/>
</dbReference>
<feature type="coiled-coil region" evidence="4">
    <location>
        <begin position="348"/>
        <end position="389"/>
    </location>
</feature>
<evidence type="ECO:0000259" key="5">
    <source>
        <dbReference type="PROSITE" id="PS50913"/>
    </source>
</evidence>
<dbReference type="AlphaFoldDB" id="A0AAN8NVC2"/>
<evidence type="ECO:0000256" key="3">
    <source>
        <dbReference type="ARBA" id="ARBA00023054"/>
    </source>
</evidence>
<reference evidence="6 7" key="1">
    <citation type="submission" date="2023-10" db="EMBL/GenBank/DDBJ databases">
        <title>Genomes of two closely related lineages of the louse Polyplax serrata with different host specificities.</title>
        <authorList>
            <person name="Martinu J."/>
            <person name="Tarabai H."/>
            <person name="Stefka J."/>
            <person name="Hypsa V."/>
        </authorList>
    </citation>
    <scope>NUCLEOTIDE SEQUENCE [LARGE SCALE GENOMIC DNA]</scope>
    <source>
        <strain evidence="6">HR10_N</strain>
    </source>
</reference>
<keyword evidence="2" id="KW-0333">Golgi apparatus</keyword>
<organism evidence="6 7">
    <name type="scientific">Polyplax serrata</name>
    <name type="common">Common mouse louse</name>
    <dbReference type="NCBI Taxonomy" id="468196"/>
    <lineage>
        <taxon>Eukaryota</taxon>
        <taxon>Metazoa</taxon>
        <taxon>Ecdysozoa</taxon>
        <taxon>Arthropoda</taxon>
        <taxon>Hexapoda</taxon>
        <taxon>Insecta</taxon>
        <taxon>Pterygota</taxon>
        <taxon>Neoptera</taxon>
        <taxon>Paraneoptera</taxon>
        <taxon>Psocodea</taxon>
        <taxon>Troctomorpha</taxon>
        <taxon>Phthiraptera</taxon>
        <taxon>Anoplura</taxon>
        <taxon>Polyplacidae</taxon>
        <taxon>Polyplax</taxon>
    </lineage>
</organism>
<accession>A0AAN8NVC2</accession>
<sequence>MSWFGETFGDSLTSLKGQITKITKEVLADDNTSNEKTEPEEQVLKELQSLCESKDLEITSLRDELNKLQDQYKSQVESLNEGNVCYKRDTSSKGDTNNDIHIRELEAQLKDITEERNHLNKCIDELQAEHQVNLYEVMLMRDKYKNELEELNKNYNTVKLQLEKVSINESDSKTTTKDLQKLLNEKNSELTLLRGQSESFKSELEASERAKNETLFTLKNEVQKSTELKQALDKLLSENMLLKKEKQNIEDDCKQICVEKENLIKKLGNIEGSSTDVQAQLQKVNEEKEELLRQIEESKKLNSSTVSIAEVEEKLRNMFNKLNINVEQNTEGFNEYLSLLEKMLNINQKNSEERCRKLTQDKENLEEQLKILKEENFSLKNELKSQSDKFVQKEKKYQEDIAAARKHLEDEKMSNQKLLEVERQSQINGQSQSDDVKRLEQEVNGLLYLCETKTNEIEMLGQSKSELEQDLCNLRAVSDSMKEVNNEVQRLREEILQFQTRETQLQNENSVLQEKWSTTQSENNSLCEINNKLQLDIDELQKKLMDAKEKESKTLENESLKSQAAVSELQSTCTALQTANATLKNEYENMKAQIIVRESSIVELMKSNTTFQDEINKLQTKCSELQKYESDLEKWKNVSLELEIQNQDLIAKIEMLEGDSVKLRGNIELVNAKDSEIQQLRQENMNLLDSCNRLHQEIERKLQAEQIYGLRDNELQAKFQEQERIIAELHKEKIDLTSMVEKFQEQMKIQVHQNEELTKKVVQQHRRSKSAADFETVSPGNNETVPEAQTEVAMLKQAVLNEQIKFKELYSQLQGVTEKEGNARKEFERLKQHLIEVEDHYTQEALENEKIITDLKAKLMAAEEQMKNSSTLYTSAKIRDNQHVESLQSQVRLITVQRDDYQAKLSATEDEIQKHKASLTSLQIVLEQFQQDKNRELEGLAVKYEKQMELTRYRVKELEMEREAVQKQLEEAKNGLKAASRLGEQLERKSQQVVELEQNLGSVQMRITELEQNLEASNQSVSGKVDKSLIKNLLVGYILSPKADRKSQVLRILASVLDFDPEEREKMGVDATSSGWLSNILHPKTGGPPTNESLSEAFIKFLENESRPQPQLKLVPDQYKLTKSRSSSTTTKPHGVFSELVLPTFNSPQDNESSVILKNVLKDS</sequence>
<dbReference type="EMBL" id="JAWJWE010000036">
    <property type="protein sequence ID" value="KAK6629564.1"/>
    <property type="molecule type" value="Genomic_DNA"/>
</dbReference>
<gene>
    <name evidence="6" type="ORF">RUM43_003381</name>
</gene>
<feature type="domain" description="GRIP" evidence="5">
    <location>
        <begin position="1020"/>
        <end position="1070"/>
    </location>
</feature>
<evidence type="ECO:0000313" key="6">
    <source>
        <dbReference type="EMBL" id="KAK6629564.1"/>
    </source>
</evidence>
<dbReference type="GO" id="GO:0006888">
    <property type="term" value="P:endoplasmic reticulum to Golgi vesicle-mediated transport"/>
    <property type="evidence" value="ECO:0007669"/>
    <property type="project" value="TreeGrafter"/>
</dbReference>
<feature type="coiled-coil region" evidence="4">
    <location>
        <begin position="898"/>
        <end position="1020"/>
    </location>
</feature>
<dbReference type="PROSITE" id="PS50913">
    <property type="entry name" value="GRIP"/>
    <property type="match status" value="1"/>
</dbReference>
<dbReference type="PANTHER" id="PTHR18921">
    <property type="entry name" value="MYOSIN HEAVY CHAIN - RELATED"/>
    <property type="match status" value="1"/>
</dbReference>
<comment type="caution">
    <text evidence="6">The sequence shown here is derived from an EMBL/GenBank/DDBJ whole genome shotgun (WGS) entry which is preliminary data.</text>
</comment>
<protein>
    <recommendedName>
        <fullName evidence="5">GRIP domain-containing protein</fullName>
    </recommendedName>
</protein>
<keyword evidence="3 4" id="KW-0175">Coiled coil</keyword>
<dbReference type="GO" id="GO:0007030">
    <property type="term" value="P:Golgi organization"/>
    <property type="evidence" value="ECO:0007669"/>
    <property type="project" value="TreeGrafter"/>
</dbReference>
<feature type="coiled-coil region" evidence="4">
    <location>
        <begin position="845"/>
        <end position="872"/>
    </location>
</feature>